<organism evidence="2 3">
    <name type="scientific">Pleuronectes platessa</name>
    <name type="common">European plaice</name>
    <dbReference type="NCBI Taxonomy" id="8262"/>
    <lineage>
        <taxon>Eukaryota</taxon>
        <taxon>Metazoa</taxon>
        <taxon>Chordata</taxon>
        <taxon>Craniata</taxon>
        <taxon>Vertebrata</taxon>
        <taxon>Euteleostomi</taxon>
        <taxon>Actinopterygii</taxon>
        <taxon>Neopterygii</taxon>
        <taxon>Teleostei</taxon>
        <taxon>Neoteleostei</taxon>
        <taxon>Acanthomorphata</taxon>
        <taxon>Carangaria</taxon>
        <taxon>Pleuronectiformes</taxon>
        <taxon>Pleuronectoidei</taxon>
        <taxon>Pleuronectidae</taxon>
        <taxon>Pleuronectes</taxon>
    </lineage>
</organism>
<keyword evidence="3" id="KW-1185">Reference proteome</keyword>
<dbReference type="EMBL" id="CADEAL010001025">
    <property type="protein sequence ID" value="CAB1428166.1"/>
    <property type="molecule type" value="Genomic_DNA"/>
</dbReference>
<dbReference type="AlphaFoldDB" id="A0A9N7UBU3"/>
<evidence type="ECO:0000313" key="2">
    <source>
        <dbReference type="EMBL" id="CAB1428166.1"/>
    </source>
</evidence>
<evidence type="ECO:0000313" key="3">
    <source>
        <dbReference type="Proteomes" id="UP001153269"/>
    </source>
</evidence>
<proteinExistence type="predicted"/>
<feature type="region of interest" description="Disordered" evidence="1">
    <location>
        <begin position="38"/>
        <end position="79"/>
    </location>
</feature>
<sequence length="124" mass="13474">MSRSRPWRDVGFGVEVKGDEHKGELMYEVVIGSGPDAVFPSSRGSERSAWTAPPGSASRFDLADEGLQENTSRVRTDESAATVMKVRTAHITLQQGILGNTDPHIQLSEQISHEALLWQPASAS</sequence>
<reference evidence="2" key="1">
    <citation type="submission" date="2020-03" db="EMBL/GenBank/DDBJ databases">
        <authorList>
            <person name="Weist P."/>
        </authorList>
    </citation>
    <scope>NUCLEOTIDE SEQUENCE</scope>
</reference>
<evidence type="ECO:0000256" key="1">
    <source>
        <dbReference type="SAM" id="MobiDB-lite"/>
    </source>
</evidence>
<accession>A0A9N7UBU3</accession>
<gene>
    <name evidence="2" type="ORF">PLEPLA_LOCUS16131</name>
</gene>
<dbReference type="Proteomes" id="UP001153269">
    <property type="component" value="Unassembled WGS sequence"/>
</dbReference>
<name>A0A9N7UBU3_PLEPL</name>
<comment type="caution">
    <text evidence="2">The sequence shown here is derived from an EMBL/GenBank/DDBJ whole genome shotgun (WGS) entry which is preliminary data.</text>
</comment>
<protein>
    <submittedName>
        <fullName evidence="2">Uncharacterized protein</fullName>
    </submittedName>
</protein>